<dbReference type="Gene3D" id="3.40.50.2000">
    <property type="entry name" value="Glycogen Phosphorylase B"/>
    <property type="match status" value="2"/>
</dbReference>
<reference evidence="6" key="1">
    <citation type="journal article" date="2013" name="Nat. Biotechnol.">
        <title>Draft genome sequence of chickpea (Cicer arietinum) provides a resource for trait improvement.</title>
        <authorList>
            <person name="Varshney R.K."/>
            <person name="Song C."/>
            <person name="Saxena R.K."/>
            <person name="Azam S."/>
            <person name="Yu S."/>
            <person name="Sharpe A.G."/>
            <person name="Cannon S."/>
            <person name="Baek J."/>
            <person name="Rosen B.D."/>
            <person name="Tar'an B."/>
            <person name="Millan T."/>
            <person name="Zhang X."/>
            <person name="Ramsay L.D."/>
            <person name="Iwata A."/>
            <person name="Wang Y."/>
            <person name="Nelson W."/>
            <person name="Farmer A.D."/>
            <person name="Gaur P.M."/>
            <person name="Soderlund C."/>
            <person name="Penmetsa R.V."/>
            <person name="Xu C."/>
            <person name="Bharti A.K."/>
            <person name="He W."/>
            <person name="Winter P."/>
            <person name="Zhao S."/>
            <person name="Hane J.K."/>
            <person name="Carrasquilla-Garcia N."/>
            <person name="Condie J.A."/>
            <person name="Upadhyaya H.D."/>
            <person name="Luo M.C."/>
            <person name="Thudi M."/>
            <person name="Gowda C.L."/>
            <person name="Singh N.P."/>
            <person name="Lichtenzveig J."/>
            <person name="Gali K.K."/>
            <person name="Rubio J."/>
            <person name="Nadarajan N."/>
            <person name="Dolezel J."/>
            <person name="Bansal K.C."/>
            <person name="Xu X."/>
            <person name="Edwards D."/>
            <person name="Zhang G."/>
            <person name="Kahl G."/>
            <person name="Gil J."/>
            <person name="Singh K.B."/>
            <person name="Datta S.K."/>
            <person name="Jackson S.A."/>
            <person name="Wang J."/>
            <person name="Cook D.R."/>
        </authorList>
    </citation>
    <scope>NUCLEOTIDE SEQUENCE [LARGE SCALE GENOMIC DNA]</scope>
    <source>
        <strain evidence="6">cv. CDC Frontier</strain>
    </source>
</reference>
<dbReference type="InterPro" id="IPR035595">
    <property type="entry name" value="UDP_glycos_trans_CS"/>
</dbReference>
<dbReference type="InterPro" id="IPR002213">
    <property type="entry name" value="UDP_glucos_trans"/>
</dbReference>
<dbReference type="PROSITE" id="PS00375">
    <property type="entry name" value="UDPGT"/>
    <property type="match status" value="1"/>
</dbReference>
<dbReference type="GO" id="GO:0035251">
    <property type="term" value="F:UDP-glucosyltransferase activity"/>
    <property type="evidence" value="ECO:0007669"/>
    <property type="project" value="InterPro"/>
</dbReference>
<dbReference type="GeneID" id="101498808"/>
<proteinExistence type="inferred from homology"/>
<dbReference type="InterPro" id="IPR050481">
    <property type="entry name" value="UDP-glycosyltransf_plant"/>
</dbReference>
<dbReference type="STRING" id="3827.A0A1S2XLQ1"/>
<protein>
    <recommendedName>
        <fullName evidence="5">Glycosyltransferase</fullName>
        <ecNumber evidence="5">2.4.1.-</ecNumber>
    </recommendedName>
</protein>
<accession>A0A1S2XLQ1</accession>
<dbReference type="CDD" id="cd03784">
    <property type="entry name" value="GT1_Gtf-like"/>
    <property type="match status" value="1"/>
</dbReference>
<dbReference type="RefSeq" id="XP_004490590.1">
    <property type="nucleotide sequence ID" value="XM_004490533.3"/>
</dbReference>
<dbReference type="AlphaFoldDB" id="A0A1S2XLQ1"/>
<dbReference type="FunFam" id="3.40.50.2000:FF:000080">
    <property type="entry name" value="Glycosyltransferase"/>
    <property type="match status" value="1"/>
</dbReference>
<evidence type="ECO:0000256" key="5">
    <source>
        <dbReference type="RuleBase" id="RU362057"/>
    </source>
</evidence>
<dbReference type="OrthoDB" id="5835829at2759"/>
<evidence type="ECO:0000256" key="1">
    <source>
        <dbReference type="ARBA" id="ARBA00009995"/>
    </source>
</evidence>
<keyword evidence="2 4" id="KW-0328">Glycosyltransferase</keyword>
<dbReference type="SUPFAM" id="SSF53756">
    <property type="entry name" value="UDP-Glycosyltransferase/glycogen phosphorylase"/>
    <property type="match status" value="1"/>
</dbReference>
<reference evidence="7" key="2">
    <citation type="submission" date="2025-08" db="UniProtKB">
        <authorList>
            <consortium name="RefSeq"/>
        </authorList>
    </citation>
    <scope>IDENTIFICATION</scope>
    <source>
        <tissue evidence="7">Etiolated seedlings</tissue>
    </source>
</reference>
<dbReference type="Pfam" id="PF00201">
    <property type="entry name" value="UDPGT"/>
    <property type="match status" value="1"/>
</dbReference>
<dbReference type="PANTHER" id="PTHR48048:SF94">
    <property type="entry name" value="GLYCOSYLTRANSFERASE"/>
    <property type="match status" value="1"/>
</dbReference>
<evidence type="ECO:0000256" key="2">
    <source>
        <dbReference type="ARBA" id="ARBA00022676"/>
    </source>
</evidence>
<evidence type="ECO:0000256" key="3">
    <source>
        <dbReference type="ARBA" id="ARBA00022679"/>
    </source>
</evidence>
<evidence type="ECO:0000256" key="4">
    <source>
        <dbReference type="RuleBase" id="RU003718"/>
    </source>
</evidence>
<evidence type="ECO:0000313" key="7">
    <source>
        <dbReference type="RefSeq" id="XP_004490590.1"/>
    </source>
</evidence>
<dbReference type="FunFam" id="3.40.50.2000:FF:000056">
    <property type="entry name" value="Glycosyltransferase"/>
    <property type="match status" value="1"/>
</dbReference>
<dbReference type="eggNOG" id="KOG1192">
    <property type="taxonomic scope" value="Eukaryota"/>
</dbReference>
<comment type="similarity">
    <text evidence="1 4">Belongs to the UDP-glycosyltransferase family.</text>
</comment>
<organism evidence="6 7">
    <name type="scientific">Cicer arietinum</name>
    <name type="common">Chickpea</name>
    <name type="synonym">Garbanzo</name>
    <dbReference type="NCBI Taxonomy" id="3827"/>
    <lineage>
        <taxon>Eukaryota</taxon>
        <taxon>Viridiplantae</taxon>
        <taxon>Streptophyta</taxon>
        <taxon>Embryophyta</taxon>
        <taxon>Tracheophyta</taxon>
        <taxon>Spermatophyta</taxon>
        <taxon>Magnoliopsida</taxon>
        <taxon>eudicotyledons</taxon>
        <taxon>Gunneridae</taxon>
        <taxon>Pentapetalae</taxon>
        <taxon>rosids</taxon>
        <taxon>fabids</taxon>
        <taxon>Fabales</taxon>
        <taxon>Fabaceae</taxon>
        <taxon>Papilionoideae</taxon>
        <taxon>50 kb inversion clade</taxon>
        <taxon>NPAAA clade</taxon>
        <taxon>Hologalegina</taxon>
        <taxon>IRL clade</taxon>
        <taxon>Cicereae</taxon>
        <taxon>Cicer</taxon>
    </lineage>
</organism>
<evidence type="ECO:0000313" key="6">
    <source>
        <dbReference type="Proteomes" id="UP000087171"/>
    </source>
</evidence>
<keyword evidence="6" id="KW-1185">Reference proteome</keyword>
<dbReference type="KEGG" id="cam:101498808"/>
<gene>
    <name evidence="7" type="primary">LOC101498808</name>
</gene>
<sequence>MTLFKTNSSTLSHHTETEKKMALNEMHNKKSELIFIPSPGIGHLASSLEFAKLLINTNTNLHITVLCIKFPGTPFSDSYIKTVLNSQPQIKLIDLPEVEQPPHELLKSHEFYILTFMESLIPHVRSTLQTITSNQVVGLVLDFFCISMIDIGNELGIPSYMFLTSNVGFLSLMLSIKNRKIEDVFDYADPDNQLLIPGFSNLVPFNVLPDAAFNKDGGYFAYYKLAERFNDTKGIIVNTFSDLEQYAIDALYDHDEKIPPIYAVGPLIDLKSQTNPNLDQAQHDLILKFLNEQPDKSVVFLCFGSMGSFVLSQTREIALGLKKSGVRFLWAMRSPPTSNNEGKSLPEGFLEWMNMEGKGMICGWAPQVEVLAHKAIGGFVSHCGWNSILESLWFGVPILTWPIYAEQQLNAFRMVKEFGLGVELRMDYRNGSDVVLAEEIEKGLKHLMEKDNVVQKKLQEMARNAVVDGGSSFISVGKLIQNMIGSN</sequence>
<dbReference type="PANTHER" id="PTHR48048">
    <property type="entry name" value="GLYCOSYLTRANSFERASE"/>
    <property type="match status" value="1"/>
</dbReference>
<keyword evidence="3 4" id="KW-0808">Transferase</keyword>
<dbReference type="Proteomes" id="UP000087171">
    <property type="component" value="Chromosome Ca2"/>
</dbReference>
<dbReference type="PaxDb" id="3827-XP_004490590.1"/>
<dbReference type="EC" id="2.4.1.-" evidence="5"/>
<name>A0A1S2XLQ1_CICAR</name>